<evidence type="ECO:0000256" key="1">
    <source>
        <dbReference type="SAM" id="MobiDB-lite"/>
    </source>
</evidence>
<organism evidence="2 3">
    <name type="scientific">Zhihengliuella alba</name>
    <dbReference type="NCBI Taxonomy" id="547018"/>
    <lineage>
        <taxon>Bacteria</taxon>
        <taxon>Bacillati</taxon>
        <taxon>Actinomycetota</taxon>
        <taxon>Actinomycetes</taxon>
        <taxon>Micrococcales</taxon>
        <taxon>Micrococcaceae</taxon>
        <taxon>Zhihengliuella</taxon>
    </lineage>
</organism>
<protein>
    <submittedName>
        <fullName evidence="2">Uncharacterized protein</fullName>
    </submittedName>
</protein>
<evidence type="ECO:0000313" key="3">
    <source>
        <dbReference type="Proteomes" id="UP001501536"/>
    </source>
</evidence>
<evidence type="ECO:0000313" key="2">
    <source>
        <dbReference type="EMBL" id="GAA3701115.1"/>
    </source>
</evidence>
<feature type="region of interest" description="Disordered" evidence="1">
    <location>
        <begin position="1"/>
        <end position="54"/>
    </location>
</feature>
<accession>A0ABP7D5E1</accession>
<reference evidence="3" key="1">
    <citation type="journal article" date="2019" name="Int. J. Syst. Evol. Microbiol.">
        <title>The Global Catalogue of Microorganisms (GCM) 10K type strain sequencing project: providing services to taxonomists for standard genome sequencing and annotation.</title>
        <authorList>
            <consortium name="The Broad Institute Genomics Platform"/>
            <consortium name="The Broad Institute Genome Sequencing Center for Infectious Disease"/>
            <person name="Wu L."/>
            <person name="Ma J."/>
        </authorList>
    </citation>
    <scope>NUCLEOTIDE SEQUENCE [LARGE SCALE GENOMIC DNA]</scope>
    <source>
        <strain evidence="3">JCM 16961</strain>
    </source>
</reference>
<dbReference type="Proteomes" id="UP001501536">
    <property type="component" value="Unassembled WGS sequence"/>
</dbReference>
<sequence>MRVGSGMIDPPSDAAPRQAPRDQIQYARPDTTTASRAADAPRAVMNSDSEEIPA</sequence>
<name>A0ABP7D5E1_9MICC</name>
<gene>
    <name evidence="2" type="ORF">GCM10022377_13270</name>
</gene>
<proteinExistence type="predicted"/>
<keyword evidence="3" id="KW-1185">Reference proteome</keyword>
<comment type="caution">
    <text evidence="2">The sequence shown here is derived from an EMBL/GenBank/DDBJ whole genome shotgun (WGS) entry which is preliminary data.</text>
</comment>
<dbReference type="EMBL" id="BAABCJ010000002">
    <property type="protein sequence ID" value="GAA3701115.1"/>
    <property type="molecule type" value="Genomic_DNA"/>
</dbReference>